<dbReference type="SMART" id="SM00220">
    <property type="entry name" value="S_TKc"/>
    <property type="match status" value="1"/>
</dbReference>
<keyword evidence="3" id="KW-0547">Nucleotide-binding</keyword>
<dbReference type="PANTHER" id="PTHR24349">
    <property type="entry name" value="SERINE/THREONINE-PROTEIN KINASE"/>
    <property type="match status" value="1"/>
</dbReference>
<evidence type="ECO:0000256" key="1">
    <source>
        <dbReference type="ARBA" id="ARBA00022527"/>
    </source>
</evidence>
<evidence type="ECO:0000256" key="4">
    <source>
        <dbReference type="ARBA" id="ARBA00022777"/>
    </source>
</evidence>
<accession>A0A3P3YHI2</accession>
<keyword evidence="5" id="KW-0067">ATP-binding</keyword>
<evidence type="ECO:0000256" key="5">
    <source>
        <dbReference type="ARBA" id="ARBA00022840"/>
    </source>
</evidence>
<evidence type="ECO:0000256" key="3">
    <source>
        <dbReference type="ARBA" id="ARBA00022741"/>
    </source>
</evidence>
<dbReference type="SUPFAM" id="SSF56112">
    <property type="entry name" value="Protein kinase-like (PK-like)"/>
    <property type="match status" value="1"/>
</dbReference>
<reference evidence="7 8" key="1">
    <citation type="submission" date="2018-03" db="EMBL/GenBank/DDBJ databases">
        <authorList>
            <person name="Fogelqvist J."/>
        </authorList>
    </citation>
    <scope>NUCLEOTIDE SEQUENCE [LARGE SCALE GENOMIC DNA]</scope>
</reference>
<dbReference type="Gene3D" id="1.10.510.10">
    <property type="entry name" value="Transferase(Phosphotransferase) domain 1"/>
    <property type="match status" value="1"/>
</dbReference>
<keyword evidence="2" id="KW-0808">Transferase</keyword>
<gene>
    <name evidence="7" type="ORF">PLBR_LOCUS6858</name>
</gene>
<evidence type="ECO:0000256" key="2">
    <source>
        <dbReference type="ARBA" id="ARBA00022679"/>
    </source>
</evidence>
<dbReference type="CDD" id="cd22958">
    <property type="entry name" value="DD_DPY30_SDC1-like"/>
    <property type="match status" value="1"/>
</dbReference>
<dbReference type="PROSITE" id="PS50011">
    <property type="entry name" value="PROTEIN_KINASE_DOM"/>
    <property type="match status" value="1"/>
</dbReference>
<dbReference type="InterPro" id="IPR011009">
    <property type="entry name" value="Kinase-like_dom_sf"/>
</dbReference>
<keyword evidence="4" id="KW-0418">Kinase</keyword>
<dbReference type="Proteomes" id="UP000290189">
    <property type="component" value="Unassembled WGS sequence"/>
</dbReference>
<proteinExistence type="predicted"/>
<evidence type="ECO:0000313" key="8">
    <source>
        <dbReference type="Proteomes" id="UP000290189"/>
    </source>
</evidence>
<sequence>MEGEDDGDIDMPVPHNAELALLQSEGRALTQRRQYEERLTQICSQDIPSTDSEPWPIRQFTRVLRLDRPPISASQTKNHLLGQFSVMQHNAGLVYDQYHLPTRQLATAIGVDVQRSARLASLSPAIVNVRFEVLEVVDRGTVVVVSEAHMGGDLLTRPLVGSEAVRSACRQMLTTLATLHGAGYACGHVFPSKFLHTTASLPGDAVSLKLNVFGVGKYLTLQDQVDLIPDARRFLAPDLHRAPSSRRFRPEDDLYSFGAIVFLLLTGKYYEHEVKAVDEIPDEAARAFLTPLLQHRAESRGSAHSALQAKWLSGDPAADDGIDWDAVQQRLSRVNALRRLEQRVLRRVLVRYGRESALRCLAGRVSRPACLFHKDVKPIDEYVNAAVGEALRQGLTRLSKAYVDAGSRPLDNPVLLLANFLRDARQ</sequence>
<dbReference type="AlphaFoldDB" id="A0A3P3YHI2"/>
<dbReference type="GO" id="GO:0004674">
    <property type="term" value="F:protein serine/threonine kinase activity"/>
    <property type="evidence" value="ECO:0007669"/>
    <property type="project" value="UniProtKB-KW"/>
</dbReference>
<evidence type="ECO:0000259" key="6">
    <source>
        <dbReference type="PROSITE" id="PS50011"/>
    </source>
</evidence>
<evidence type="ECO:0000313" key="7">
    <source>
        <dbReference type="EMBL" id="SPQ99643.1"/>
    </source>
</evidence>
<keyword evidence="7" id="KW-0496">Mitochondrion</keyword>
<feature type="domain" description="Protein kinase" evidence="6">
    <location>
        <begin position="19"/>
        <end position="312"/>
    </location>
</feature>
<keyword evidence="1" id="KW-0723">Serine/threonine-protein kinase</keyword>
<geneLocation type="mitochondrion" evidence="7"/>
<dbReference type="InterPro" id="IPR000719">
    <property type="entry name" value="Prot_kinase_dom"/>
</dbReference>
<protein>
    <recommendedName>
        <fullName evidence="6">Protein kinase domain-containing protein</fullName>
    </recommendedName>
</protein>
<dbReference type="GO" id="GO:0005524">
    <property type="term" value="F:ATP binding"/>
    <property type="evidence" value="ECO:0007669"/>
    <property type="project" value="UniProtKB-KW"/>
</dbReference>
<organism evidence="7 8">
    <name type="scientific">Plasmodiophora brassicae</name>
    <name type="common">Clubroot disease agent</name>
    <dbReference type="NCBI Taxonomy" id="37360"/>
    <lineage>
        <taxon>Eukaryota</taxon>
        <taxon>Sar</taxon>
        <taxon>Rhizaria</taxon>
        <taxon>Endomyxa</taxon>
        <taxon>Phytomyxea</taxon>
        <taxon>Plasmodiophorida</taxon>
        <taxon>Plasmodiophoridae</taxon>
        <taxon>Plasmodiophora</taxon>
    </lineage>
</organism>
<dbReference type="EMBL" id="OVEO01000012">
    <property type="protein sequence ID" value="SPQ99643.1"/>
    <property type="molecule type" value="Genomic_DNA"/>
</dbReference>
<dbReference type="InterPro" id="IPR050205">
    <property type="entry name" value="CDPK_Ser/Thr_kinases"/>
</dbReference>
<name>A0A3P3YHI2_PLABS</name>